<dbReference type="GO" id="GO:0022857">
    <property type="term" value="F:transmembrane transporter activity"/>
    <property type="evidence" value="ECO:0007669"/>
    <property type="project" value="InterPro"/>
</dbReference>
<dbReference type="GO" id="GO:0005886">
    <property type="term" value="C:plasma membrane"/>
    <property type="evidence" value="ECO:0007669"/>
    <property type="project" value="UniProtKB-SubCell"/>
</dbReference>
<feature type="transmembrane region" description="Helical" evidence="6">
    <location>
        <begin position="102"/>
        <end position="119"/>
    </location>
</feature>
<evidence type="ECO:0000313" key="7">
    <source>
        <dbReference type="EMBL" id="SFN78954.1"/>
    </source>
</evidence>
<keyword evidence="3 6" id="KW-0812">Transmembrane</keyword>
<feature type="transmembrane region" description="Helical" evidence="6">
    <location>
        <begin position="169"/>
        <end position="190"/>
    </location>
</feature>
<evidence type="ECO:0000256" key="6">
    <source>
        <dbReference type="SAM" id="Phobius"/>
    </source>
</evidence>
<dbReference type="AlphaFoldDB" id="A0A1I5BWB5"/>
<dbReference type="InterPro" id="IPR001851">
    <property type="entry name" value="ABC_transp_permease"/>
</dbReference>
<evidence type="ECO:0000313" key="8">
    <source>
        <dbReference type="Proteomes" id="UP000181899"/>
    </source>
</evidence>
<feature type="transmembrane region" description="Helical" evidence="6">
    <location>
        <begin position="259"/>
        <end position="292"/>
    </location>
</feature>
<comment type="subcellular location">
    <subcellularLocation>
        <location evidence="1">Cell membrane</location>
        <topology evidence="1">Multi-pass membrane protein</topology>
    </subcellularLocation>
</comment>
<name>A0A1I5BWB5_9CLOT</name>
<dbReference type="Pfam" id="PF02653">
    <property type="entry name" value="BPD_transp_2"/>
    <property type="match status" value="1"/>
</dbReference>
<dbReference type="EMBL" id="FOVK01000005">
    <property type="protein sequence ID" value="SFN78954.1"/>
    <property type="molecule type" value="Genomic_DNA"/>
</dbReference>
<evidence type="ECO:0000256" key="1">
    <source>
        <dbReference type="ARBA" id="ARBA00004651"/>
    </source>
</evidence>
<accession>A0A1I5BWB5</accession>
<gene>
    <name evidence="7" type="ORF">SAMN04488695_10592</name>
</gene>
<evidence type="ECO:0000256" key="5">
    <source>
        <dbReference type="ARBA" id="ARBA00023136"/>
    </source>
</evidence>
<sequence length="341" mass="36204">MMEAIRKNEKIKKILAIRGMGQVITVTIGLLVLVLIFGILNPTFFSQKNVANLMRQIAPIIIIGIGQSYVLITGNIDLSIGSVIGMSAMISAKLMSMGVNPWIAVILTLLAAQIIGLFNGQLISKAKLPPFIATLGTMTIARGIAQIVNNNYNTDSIGAGAEGFRNFFYYGRTFGLFNTIWIALVIWMIFNFILSKTRTGRHVYAIGSNISAAHLSGVNIVSTTTKAYLVSAFCASMVGLIQTATSGMGTMDAGTGYEMYAVAASVIGGVSTLGGQGILLGTVVGASIWGVLQNGLQFAGAPVAIRNIVIGIIVVVSVLLDIIVRSNQNKTRKRLKKEDAA</sequence>
<evidence type="ECO:0000256" key="3">
    <source>
        <dbReference type="ARBA" id="ARBA00022692"/>
    </source>
</evidence>
<keyword evidence="5 6" id="KW-0472">Membrane</keyword>
<dbReference type="PANTHER" id="PTHR32196">
    <property type="entry name" value="ABC TRANSPORTER PERMEASE PROTEIN YPHD-RELATED-RELATED"/>
    <property type="match status" value="1"/>
</dbReference>
<organism evidence="7 8">
    <name type="scientific">Proteiniclasticum ruminis</name>
    <dbReference type="NCBI Taxonomy" id="398199"/>
    <lineage>
        <taxon>Bacteria</taxon>
        <taxon>Bacillati</taxon>
        <taxon>Bacillota</taxon>
        <taxon>Clostridia</taxon>
        <taxon>Eubacteriales</taxon>
        <taxon>Clostridiaceae</taxon>
        <taxon>Proteiniclasticum</taxon>
    </lineage>
</organism>
<dbReference type="Proteomes" id="UP000181899">
    <property type="component" value="Unassembled WGS sequence"/>
</dbReference>
<evidence type="ECO:0000256" key="4">
    <source>
        <dbReference type="ARBA" id="ARBA00022989"/>
    </source>
</evidence>
<protein>
    <submittedName>
        <fullName evidence="7">Monosaccharide ABC transporter membrane protein, CUT2 family</fullName>
    </submittedName>
</protein>
<evidence type="ECO:0000256" key="2">
    <source>
        <dbReference type="ARBA" id="ARBA00022475"/>
    </source>
</evidence>
<dbReference type="CDD" id="cd06579">
    <property type="entry name" value="TM_PBP1_transp_AraH_like"/>
    <property type="match status" value="1"/>
</dbReference>
<keyword evidence="8" id="KW-1185">Reference proteome</keyword>
<keyword evidence="4 6" id="KW-1133">Transmembrane helix</keyword>
<feature type="transmembrane region" description="Helical" evidence="6">
    <location>
        <begin position="304"/>
        <end position="324"/>
    </location>
</feature>
<proteinExistence type="predicted"/>
<reference evidence="7 8" key="1">
    <citation type="submission" date="2016-10" db="EMBL/GenBank/DDBJ databases">
        <authorList>
            <person name="de Groot N.N."/>
        </authorList>
    </citation>
    <scope>NUCLEOTIDE SEQUENCE [LARGE SCALE GENOMIC DNA]</scope>
    <source>
        <strain evidence="7 8">ML2</strain>
    </source>
</reference>
<dbReference type="PANTHER" id="PTHR32196:SF72">
    <property type="entry name" value="RIBOSE IMPORT PERMEASE PROTEIN RBSC"/>
    <property type="match status" value="1"/>
</dbReference>
<keyword evidence="2" id="KW-1003">Cell membrane</keyword>
<feature type="transmembrane region" description="Helical" evidence="6">
    <location>
        <begin position="53"/>
        <end position="71"/>
    </location>
</feature>
<feature type="transmembrane region" description="Helical" evidence="6">
    <location>
        <begin position="21"/>
        <end position="41"/>
    </location>
</feature>